<keyword evidence="16" id="KW-0418">Kinase</keyword>
<evidence type="ECO:0000256" key="6">
    <source>
        <dbReference type="ARBA" id="ARBA00022691"/>
    </source>
</evidence>
<dbReference type="GO" id="GO:0000156">
    <property type="term" value="F:phosphorelay response regulator activity"/>
    <property type="evidence" value="ECO:0007669"/>
    <property type="project" value="InterPro"/>
</dbReference>
<dbReference type="Gene3D" id="1.10.287.130">
    <property type="match status" value="1"/>
</dbReference>
<dbReference type="GO" id="GO:0008983">
    <property type="term" value="F:protein-glutamate O-methyltransferase activity"/>
    <property type="evidence" value="ECO:0007669"/>
    <property type="project" value="UniProtKB-EC"/>
</dbReference>
<dbReference type="SUPFAM" id="SSF53335">
    <property type="entry name" value="S-adenosyl-L-methionine-dependent methyltransferases"/>
    <property type="match status" value="1"/>
</dbReference>
<dbReference type="SMART" id="SM00387">
    <property type="entry name" value="HATPase_c"/>
    <property type="match status" value="1"/>
</dbReference>
<keyword evidence="9" id="KW-0175">Coiled coil</keyword>
<evidence type="ECO:0000259" key="11">
    <source>
        <dbReference type="PROSITE" id="PS50110"/>
    </source>
</evidence>
<feature type="coiled-coil region" evidence="9">
    <location>
        <begin position="666"/>
        <end position="749"/>
    </location>
</feature>
<keyword evidence="5 16" id="KW-0808">Transferase</keyword>
<dbReference type="Proteomes" id="UP000327111">
    <property type="component" value="Unassembled WGS sequence"/>
</dbReference>
<evidence type="ECO:0000256" key="4">
    <source>
        <dbReference type="ARBA" id="ARBA00022603"/>
    </source>
</evidence>
<dbReference type="Gene3D" id="3.30.450.20">
    <property type="entry name" value="PAS domain"/>
    <property type="match status" value="3"/>
</dbReference>
<dbReference type="GO" id="GO:0032259">
    <property type="term" value="P:methylation"/>
    <property type="evidence" value="ECO:0007669"/>
    <property type="project" value="UniProtKB-KW"/>
</dbReference>
<gene>
    <name evidence="16" type="primary">rcsC_9</name>
    <name evidence="16" type="ORF">PS854_01530</name>
</gene>
<dbReference type="CDD" id="cd16434">
    <property type="entry name" value="CheB-CheR_fusion"/>
    <property type="match status" value="1"/>
</dbReference>
<evidence type="ECO:0000256" key="9">
    <source>
        <dbReference type="SAM" id="Coils"/>
    </source>
</evidence>
<dbReference type="PROSITE" id="PS50109">
    <property type="entry name" value="HIS_KIN"/>
    <property type="match status" value="1"/>
</dbReference>
<dbReference type="Gene3D" id="3.40.50.180">
    <property type="entry name" value="Methylesterase CheB, C-terminal domain"/>
    <property type="match status" value="1"/>
</dbReference>
<dbReference type="InterPro" id="IPR003661">
    <property type="entry name" value="HisK_dim/P_dom"/>
</dbReference>
<dbReference type="PROSITE" id="PS50112">
    <property type="entry name" value="PAS"/>
    <property type="match status" value="1"/>
</dbReference>
<dbReference type="GO" id="GO:0006355">
    <property type="term" value="P:regulation of DNA-templated transcription"/>
    <property type="evidence" value="ECO:0007669"/>
    <property type="project" value="InterPro"/>
</dbReference>
<dbReference type="Pfam" id="PF01339">
    <property type="entry name" value="CheB_methylest"/>
    <property type="match status" value="1"/>
</dbReference>
<dbReference type="Pfam" id="PF03705">
    <property type="entry name" value="CheR_N"/>
    <property type="match status" value="1"/>
</dbReference>
<evidence type="ECO:0000259" key="14">
    <source>
        <dbReference type="PROSITE" id="PS50122"/>
    </source>
</evidence>
<dbReference type="SMART" id="SM00091">
    <property type="entry name" value="PAS"/>
    <property type="match status" value="3"/>
</dbReference>
<evidence type="ECO:0000256" key="5">
    <source>
        <dbReference type="ARBA" id="ARBA00022679"/>
    </source>
</evidence>
<keyword evidence="8" id="KW-0597">Phosphoprotein</keyword>
<dbReference type="InterPro" id="IPR000673">
    <property type="entry name" value="Sig_transdc_resp-reg_Me-estase"/>
</dbReference>
<feature type="active site" evidence="7">
    <location>
        <position position="151"/>
    </location>
</feature>
<dbReference type="Gene3D" id="1.10.155.10">
    <property type="entry name" value="Chemotaxis receptor methyltransferase CheR, N-terminal domain"/>
    <property type="match status" value="1"/>
</dbReference>
<feature type="domain" description="Response regulatory" evidence="11">
    <location>
        <begin position="1261"/>
        <end position="1377"/>
    </location>
</feature>
<evidence type="ECO:0000256" key="3">
    <source>
        <dbReference type="ARBA" id="ARBA00022500"/>
    </source>
</evidence>
<dbReference type="Gene3D" id="3.30.565.10">
    <property type="entry name" value="Histidine kinase-like ATPase, C-terminal domain"/>
    <property type="match status" value="1"/>
</dbReference>
<dbReference type="InterPro" id="IPR022641">
    <property type="entry name" value="CheR_N"/>
</dbReference>
<evidence type="ECO:0000259" key="13">
    <source>
        <dbReference type="PROSITE" id="PS50113"/>
    </source>
</evidence>
<dbReference type="PROSITE" id="PS50113">
    <property type="entry name" value="PAC"/>
    <property type="match status" value="1"/>
</dbReference>
<dbReference type="CDD" id="cd02440">
    <property type="entry name" value="AdoMet_MTases"/>
    <property type="match status" value="1"/>
</dbReference>
<dbReference type="RefSeq" id="WP_150732968.1">
    <property type="nucleotide sequence ID" value="NZ_CABVIF010000002.1"/>
</dbReference>
<dbReference type="Pfam" id="PF02518">
    <property type="entry name" value="HATPase_c"/>
    <property type="match status" value="1"/>
</dbReference>
<dbReference type="Gene3D" id="3.40.50.2300">
    <property type="match status" value="1"/>
</dbReference>
<dbReference type="InterPro" id="IPR036804">
    <property type="entry name" value="CheR_N_sf"/>
</dbReference>
<name>A0A5E7IH94_PSEFL</name>
<dbReference type="EC" id="2.7.13.3" evidence="16"/>
<dbReference type="PROSITE" id="PS50123">
    <property type="entry name" value="CHER"/>
    <property type="match status" value="1"/>
</dbReference>
<keyword evidence="7" id="KW-0378">Hydrolase</keyword>
<dbReference type="PROSITE" id="PS50122">
    <property type="entry name" value="CHEB"/>
    <property type="match status" value="1"/>
</dbReference>
<dbReference type="InterPro" id="IPR000780">
    <property type="entry name" value="CheR_MeTrfase"/>
</dbReference>
<organism evidence="16 17">
    <name type="scientific">Pseudomonas fluorescens</name>
    <dbReference type="NCBI Taxonomy" id="294"/>
    <lineage>
        <taxon>Bacteria</taxon>
        <taxon>Pseudomonadati</taxon>
        <taxon>Pseudomonadota</taxon>
        <taxon>Gammaproteobacteria</taxon>
        <taxon>Pseudomonadales</taxon>
        <taxon>Pseudomonadaceae</taxon>
        <taxon>Pseudomonas</taxon>
    </lineage>
</organism>
<dbReference type="InterPro" id="IPR035965">
    <property type="entry name" value="PAS-like_dom_sf"/>
</dbReference>
<dbReference type="InterPro" id="IPR029063">
    <property type="entry name" value="SAM-dependent_MTases_sf"/>
</dbReference>
<dbReference type="InterPro" id="IPR013767">
    <property type="entry name" value="PAS_fold"/>
</dbReference>
<dbReference type="CDD" id="cd00082">
    <property type="entry name" value="HisKA"/>
    <property type="match status" value="1"/>
</dbReference>
<dbReference type="Pfam" id="PF00989">
    <property type="entry name" value="PAS"/>
    <property type="match status" value="1"/>
</dbReference>
<dbReference type="InterPro" id="IPR036097">
    <property type="entry name" value="HisK_dim/P_sf"/>
</dbReference>
<dbReference type="SUPFAM" id="SSF52172">
    <property type="entry name" value="CheY-like"/>
    <property type="match status" value="1"/>
</dbReference>
<evidence type="ECO:0000256" key="8">
    <source>
        <dbReference type="PROSITE-ProRule" id="PRU00169"/>
    </source>
</evidence>
<dbReference type="Pfam" id="PF13426">
    <property type="entry name" value="PAS_9"/>
    <property type="match status" value="1"/>
</dbReference>
<feature type="active site" evidence="7">
    <location>
        <position position="59"/>
    </location>
</feature>
<evidence type="ECO:0000256" key="2">
    <source>
        <dbReference type="ARBA" id="ARBA00001541"/>
    </source>
</evidence>
<dbReference type="EMBL" id="CABVIF010000002">
    <property type="protein sequence ID" value="VVO75640.1"/>
    <property type="molecule type" value="Genomic_DNA"/>
</dbReference>
<evidence type="ECO:0000256" key="7">
    <source>
        <dbReference type="PROSITE-ProRule" id="PRU00050"/>
    </source>
</evidence>
<comment type="catalytic activity">
    <reaction evidence="2">
        <text>L-glutamyl-[protein] + S-adenosyl-L-methionine = [protein]-L-glutamate 5-O-methyl ester + S-adenosyl-L-homocysteine</text>
        <dbReference type="Rhea" id="RHEA:24452"/>
        <dbReference type="Rhea" id="RHEA-COMP:10208"/>
        <dbReference type="Rhea" id="RHEA-COMP:10311"/>
        <dbReference type="ChEBI" id="CHEBI:29973"/>
        <dbReference type="ChEBI" id="CHEBI:57856"/>
        <dbReference type="ChEBI" id="CHEBI:59789"/>
        <dbReference type="ChEBI" id="CHEBI:82795"/>
        <dbReference type="EC" id="2.1.1.80"/>
    </reaction>
</comment>
<feature type="domain" description="CheB-type methylesterase" evidence="14">
    <location>
        <begin position="23"/>
        <end position="204"/>
    </location>
</feature>
<dbReference type="SUPFAM" id="SSF47384">
    <property type="entry name" value="Homodimeric domain of signal transducing histidine kinase"/>
    <property type="match status" value="1"/>
</dbReference>
<keyword evidence="3 7" id="KW-0145">Chemotaxis</keyword>
<dbReference type="SMART" id="SM00448">
    <property type="entry name" value="REC"/>
    <property type="match status" value="1"/>
</dbReference>
<dbReference type="PANTHER" id="PTHR24422:SF27">
    <property type="entry name" value="PROTEIN-GLUTAMATE O-METHYLTRANSFERASE"/>
    <property type="match status" value="1"/>
</dbReference>
<feature type="domain" description="PAS" evidence="12">
    <location>
        <begin position="874"/>
        <end position="947"/>
    </location>
</feature>
<accession>A0A5E7IH94</accession>
<dbReference type="InterPro" id="IPR000014">
    <property type="entry name" value="PAS"/>
</dbReference>
<feature type="domain" description="PAC" evidence="13">
    <location>
        <begin position="823"/>
        <end position="873"/>
    </location>
</feature>
<dbReference type="InterPro" id="IPR036890">
    <property type="entry name" value="HATPase_C_sf"/>
</dbReference>
<sequence>MKSSVKRSPNVPQRKELIPSTLPFPVVGIGASAGGLQAVKSFFEHMPQDNGMAFVIIFHLSPDYPSQVDRIIQEVTKMPVRQVTETVAIEKNTVYVISPAHNLMMNDGYLSVTPSDRPPGIHVAIDLFFRDLADVHKERAFCLILSGTGSDGAVGLSRIKEQGGITLVQTPEDAEYDGMPRAAINTQMVDLVLPVVEMPQKLLELWLNSKSITLPTANDPEIKTSPPASERDAAMAEQQLQDILIQLRNGTGHDFKHYKRATVLRRIERRLQVTAQPDLGAYYDYLQAHPEETKALLGDMLIGVTNFFRDREAFEALERNVIPDLVKALQDTVPQRDEIRVWSAGCSTGEEAYSLAILLTEQVALEASPAKLQVFATDIDDRAIAFGRSGVYPEAIITDVPPPRMRQYFTLENHHYRVRKEIREKVLFAKHSLLLDPPFSQLDLIVCRNLLIYLDREVQRDIMQMFHFALRPGGYLFLGSSESADGCLDLFTPVDKRNRIFRAKSVSSSPRRAPTLPRGGYARSTVTPRPMAQTVARKVSFADIHLRALEKAAPPSIIVDANANILHMSEGAGRFLRYVAGELSRNLLTLAHPDLRLDIRTTLYQVQQSGLPVTSRKVRIEREQRSYLVDLNVHPYKDDETDSEYILVIFEEREVDRQELLDISASQTENQMLANLEHELQRTKLQLQETVEQSEVSSEELKASNEEMHAINEELRSATEELETSKEELQSINEELLTVNAELKAKVEETDKVNDYLTNLIASTDIATVFVDRNMRIRWFTPRATEIFSMLPVDTGRSLMDITHRLDYPEIAEDAATVFESLNMIEREVCSSDQRWYIARLLPYRSSEDHIDGTVLTFIDITKRRAAEEELRISEERMRLVAESTHDFAIIILDDHGVITDWNTGARLIFGYAKEEVLGAYYDLIFTPEERNSGAPEIELRAAREHGRGEDERWHLRKDGSRFYCSGEVIRLEGESLKGYVKIARDLTGHKRLHDEQSQRLAETQTSSHLKDEFFAVMSHELKHPLNLIQLNAELLRRLPMTKSVSPAMKAVNTICDAVSSQARIIDDLLDVARVRTGKLKLKKQAVDLGRILQDIHTVVVNDQHPCEIVLQVPQPLEPPLVVDADSTRLEQIIWNLVNNALKFTPRDGRIELIAHRVEDMAQLDVIDSGIGLEAENLHKVFDLFSQAENQHATHQRDGLGIGLSLVRQLVEAHGGSVDVRSEGIGCGCTFSIRLPLCHPHQTATDHAQNAAESGRLLGQKVLLVDDSRDVMEVLQMLLEMEDAHVEAFSDPLLALKAAKEGSYDVIISDIGMPVMDGHALIQAIRQIAHHKYTPAIALTGYASSSDQQKTRQSGFNYHVSKPVAHDDFIDIIDEACKTRPY</sequence>
<evidence type="ECO:0000313" key="17">
    <source>
        <dbReference type="Proteomes" id="UP000327111"/>
    </source>
</evidence>
<dbReference type="GO" id="GO:0005737">
    <property type="term" value="C:cytoplasm"/>
    <property type="evidence" value="ECO:0007669"/>
    <property type="project" value="InterPro"/>
</dbReference>
<dbReference type="GO" id="GO:0008984">
    <property type="term" value="F:protein-glutamate methylesterase activity"/>
    <property type="evidence" value="ECO:0007669"/>
    <property type="project" value="InterPro"/>
</dbReference>
<dbReference type="PRINTS" id="PR00996">
    <property type="entry name" value="CHERMTFRASE"/>
</dbReference>
<dbReference type="CDD" id="cd17580">
    <property type="entry name" value="REC_2_DhkD-like"/>
    <property type="match status" value="1"/>
</dbReference>
<evidence type="ECO:0000259" key="12">
    <source>
        <dbReference type="PROSITE" id="PS50112"/>
    </source>
</evidence>
<dbReference type="SUPFAM" id="SSF52738">
    <property type="entry name" value="Methylesterase CheB, C-terminal domain"/>
    <property type="match status" value="1"/>
</dbReference>
<dbReference type="Pfam" id="PF01739">
    <property type="entry name" value="CheR"/>
    <property type="match status" value="1"/>
</dbReference>
<dbReference type="SUPFAM" id="SSF55785">
    <property type="entry name" value="PYP-like sensor domain (PAS domain)"/>
    <property type="match status" value="3"/>
</dbReference>
<dbReference type="SUPFAM" id="SSF47757">
    <property type="entry name" value="Chemotaxis receptor methyltransferase CheR, N-terminal domain"/>
    <property type="match status" value="1"/>
</dbReference>
<dbReference type="GO" id="GO:0000155">
    <property type="term" value="F:phosphorelay sensor kinase activity"/>
    <property type="evidence" value="ECO:0007669"/>
    <property type="project" value="InterPro"/>
</dbReference>
<dbReference type="InterPro" id="IPR001789">
    <property type="entry name" value="Sig_transdc_resp-reg_receiver"/>
</dbReference>
<keyword evidence="6" id="KW-0949">S-adenosyl-L-methionine</keyword>
<feature type="domain" description="CheR-type methyltransferase" evidence="15">
    <location>
        <begin position="228"/>
        <end position="514"/>
    </location>
</feature>
<dbReference type="SUPFAM" id="SSF55874">
    <property type="entry name" value="ATPase domain of HSP90 chaperone/DNA topoisomerase II/histidine kinase"/>
    <property type="match status" value="1"/>
</dbReference>
<evidence type="ECO:0000259" key="15">
    <source>
        <dbReference type="PROSITE" id="PS50123"/>
    </source>
</evidence>
<feature type="domain" description="Histidine kinase" evidence="10">
    <location>
        <begin position="1017"/>
        <end position="1239"/>
    </location>
</feature>
<dbReference type="SMART" id="SM00388">
    <property type="entry name" value="HisKA"/>
    <property type="match status" value="1"/>
</dbReference>
<dbReference type="CDD" id="cd00130">
    <property type="entry name" value="PAS"/>
    <property type="match status" value="3"/>
</dbReference>
<dbReference type="InterPro" id="IPR000700">
    <property type="entry name" value="PAS-assoc_C"/>
</dbReference>
<feature type="modified residue" description="4-aspartylphosphate" evidence="8">
    <location>
        <position position="1310"/>
    </location>
</feature>
<proteinExistence type="predicted"/>
<dbReference type="NCBIfam" id="TIGR00229">
    <property type="entry name" value="sensory_box"/>
    <property type="match status" value="1"/>
</dbReference>
<dbReference type="PANTHER" id="PTHR24422">
    <property type="entry name" value="CHEMOTAXIS PROTEIN METHYLTRANSFERASE"/>
    <property type="match status" value="1"/>
</dbReference>
<dbReference type="SMART" id="SM00138">
    <property type="entry name" value="MeTrc"/>
    <property type="match status" value="1"/>
</dbReference>
<dbReference type="InterPro" id="IPR011006">
    <property type="entry name" value="CheY-like_superfamily"/>
</dbReference>
<dbReference type="Pfam" id="PF00072">
    <property type="entry name" value="Response_reg"/>
    <property type="match status" value="1"/>
</dbReference>
<dbReference type="Pfam" id="PF13596">
    <property type="entry name" value="PAS_10"/>
    <property type="match status" value="1"/>
</dbReference>
<dbReference type="Gene3D" id="3.40.50.150">
    <property type="entry name" value="Vaccinia Virus protein VP39"/>
    <property type="match status" value="1"/>
</dbReference>
<dbReference type="InterPro" id="IPR050903">
    <property type="entry name" value="Bact_Chemotaxis_MeTrfase"/>
</dbReference>
<dbReference type="InterPro" id="IPR005467">
    <property type="entry name" value="His_kinase_dom"/>
</dbReference>
<dbReference type="GO" id="GO:0006935">
    <property type="term" value="P:chemotaxis"/>
    <property type="evidence" value="ECO:0007669"/>
    <property type="project" value="UniProtKB-UniRule"/>
</dbReference>
<keyword evidence="4" id="KW-0489">Methyltransferase</keyword>
<evidence type="ECO:0000256" key="1">
    <source>
        <dbReference type="ARBA" id="ARBA00000085"/>
    </source>
</evidence>
<dbReference type="PROSITE" id="PS50110">
    <property type="entry name" value="RESPONSE_REGULATORY"/>
    <property type="match status" value="1"/>
</dbReference>
<dbReference type="Pfam" id="PF00512">
    <property type="entry name" value="HisKA"/>
    <property type="match status" value="1"/>
</dbReference>
<evidence type="ECO:0000313" key="16">
    <source>
        <dbReference type="EMBL" id="VVO75640.1"/>
    </source>
</evidence>
<comment type="catalytic activity">
    <reaction evidence="1">
        <text>ATP + protein L-histidine = ADP + protein N-phospho-L-histidine.</text>
        <dbReference type="EC" id="2.7.13.3"/>
    </reaction>
</comment>
<evidence type="ECO:0000259" key="10">
    <source>
        <dbReference type="PROSITE" id="PS50109"/>
    </source>
</evidence>
<protein>
    <submittedName>
        <fullName evidence="16">Sensor histidine kinase RcsC</fullName>
        <ecNumber evidence="16">2.7.13.3</ecNumber>
    </submittedName>
</protein>
<dbReference type="InterPro" id="IPR035909">
    <property type="entry name" value="CheB_C"/>
</dbReference>
<dbReference type="InterPro" id="IPR003594">
    <property type="entry name" value="HATPase_dom"/>
</dbReference>
<dbReference type="InterPro" id="IPR022642">
    <property type="entry name" value="CheR_C"/>
</dbReference>
<feature type="active site" evidence="7">
    <location>
        <position position="32"/>
    </location>
</feature>
<reference evidence="16 17" key="1">
    <citation type="submission" date="2019-09" db="EMBL/GenBank/DDBJ databases">
        <authorList>
            <person name="Chandra G."/>
            <person name="Truman W A."/>
        </authorList>
    </citation>
    <scope>NUCLEOTIDE SEQUENCE [LARGE SCALE GENOMIC DNA]</scope>
    <source>
        <strain evidence="16">PS854</strain>
    </source>
</reference>